<proteinExistence type="inferred from homology"/>
<dbReference type="AlphaFoldDB" id="A0A0D2ESG0"/>
<accession>A0A0D2ESG0</accession>
<dbReference type="Proteomes" id="UP000053789">
    <property type="component" value="Unassembled WGS sequence"/>
</dbReference>
<name>A0A0D2ESG0_CLAB1</name>
<dbReference type="OrthoDB" id="10253744at2759"/>
<protein>
    <recommendedName>
        <fullName evidence="2">Altered inheritance of mitochondria protein 32</fullName>
    </recommendedName>
</protein>
<reference evidence="3" key="1">
    <citation type="submission" date="2015-01" db="EMBL/GenBank/DDBJ databases">
        <title>The Genome Sequence of Cladophialophora bantiana CBS 173.52.</title>
        <authorList>
            <consortium name="The Broad Institute Genomics Platform"/>
            <person name="Cuomo C."/>
            <person name="de Hoog S."/>
            <person name="Gorbushina A."/>
            <person name="Stielow B."/>
            <person name="Teixiera M."/>
            <person name="Abouelleil A."/>
            <person name="Chapman S.B."/>
            <person name="Priest M."/>
            <person name="Young S.K."/>
            <person name="Wortman J."/>
            <person name="Nusbaum C."/>
            <person name="Birren B."/>
        </authorList>
    </citation>
    <scope>NUCLEOTIDE SEQUENCE [LARGE SCALE GENOMIC DNA]</scope>
    <source>
        <strain evidence="3">CBS 173.52</strain>
    </source>
</reference>
<dbReference type="HOGENOM" id="CLU_044499_0_0_1"/>
<evidence type="ECO:0000313" key="4">
    <source>
        <dbReference type="Proteomes" id="UP000053789"/>
    </source>
</evidence>
<gene>
    <name evidence="3" type="ORF">Z519_06665</name>
</gene>
<dbReference type="PANTHER" id="PTHR31902:SF7">
    <property type="entry name" value="ALTERED INHERITANCE OF MITOCHONDRIA PROTEIN 32"/>
    <property type="match status" value="1"/>
</dbReference>
<dbReference type="InterPro" id="IPR009737">
    <property type="entry name" value="Aim32/Apd1-like"/>
</dbReference>
<sequence length="446" mass="48763">MPRLRPSIFFVSGPSASATASRPCLHSLTLSSSRRSISTARHPPFAVLETCPEPTCPCRSAPKLDLEIDRKQNLNGSMSPYAQHLIVSTGQSDWTSRIEDEHDNGTSWGQVVGDFKSLLGRHGEFHDPFNNILINTSSFTPSSEPEPRHSRDLVEGVDALIFPAFRRFRHLAPLARGREATTKSTVLTSPAGAGSGGLKDFVRGYLLPEPDRLHPIYKDIPEHERAAKIRDATAASNFHSWPIVNPTILICSHHQRDSRCGTLGPLLHEEFRRYINQRKPDEQGRKLVTPQSPGNFIASENDGPTGSEPGVQGSILESLGQSLIDTTLSSFSNTNASATSSMQAHVNVGMISHVGGHKWAGNVIVYIPPTFTTFHGTTSNHQHPSSDMSHASGVPPPHPLRGMGIWYGRVEPRHIEGIIEQTVMSGKVIGELFRGGINAYGEILRL</sequence>
<dbReference type="SUPFAM" id="SSF52833">
    <property type="entry name" value="Thioredoxin-like"/>
    <property type="match status" value="1"/>
</dbReference>
<dbReference type="EMBL" id="KN846988">
    <property type="protein sequence ID" value="KIW92816.1"/>
    <property type="molecule type" value="Genomic_DNA"/>
</dbReference>
<keyword evidence="4" id="KW-1185">Reference proteome</keyword>
<evidence type="ECO:0000313" key="3">
    <source>
        <dbReference type="EMBL" id="KIW92816.1"/>
    </source>
</evidence>
<dbReference type="Pfam" id="PF06999">
    <property type="entry name" value="Suc_Fer-like"/>
    <property type="match status" value="1"/>
</dbReference>
<dbReference type="InterPro" id="IPR036249">
    <property type="entry name" value="Thioredoxin-like_sf"/>
</dbReference>
<comment type="similarity">
    <text evidence="1">Belongs to the AIM32 family.</text>
</comment>
<dbReference type="RefSeq" id="XP_016619485.1">
    <property type="nucleotide sequence ID" value="XM_016764403.1"/>
</dbReference>
<organism evidence="3 4">
    <name type="scientific">Cladophialophora bantiana (strain ATCC 10958 / CBS 173.52 / CDC B-1940 / NIH 8579)</name>
    <name type="common">Xylohypha bantiana</name>
    <dbReference type="NCBI Taxonomy" id="1442370"/>
    <lineage>
        <taxon>Eukaryota</taxon>
        <taxon>Fungi</taxon>
        <taxon>Dikarya</taxon>
        <taxon>Ascomycota</taxon>
        <taxon>Pezizomycotina</taxon>
        <taxon>Eurotiomycetes</taxon>
        <taxon>Chaetothyriomycetidae</taxon>
        <taxon>Chaetothyriales</taxon>
        <taxon>Herpotrichiellaceae</taxon>
        <taxon>Cladophialophora</taxon>
    </lineage>
</organism>
<dbReference type="GeneID" id="27699593"/>
<evidence type="ECO:0000256" key="1">
    <source>
        <dbReference type="ARBA" id="ARBA00038208"/>
    </source>
</evidence>
<dbReference type="VEuPathDB" id="FungiDB:Z519_06665"/>
<dbReference type="PANTHER" id="PTHR31902">
    <property type="entry name" value="ACTIN PATCHES DISTAL PROTEIN 1"/>
    <property type="match status" value="1"/>
</dbReference>
<evidence type="ECO:0000256" key="2">
    <source>
        <dbReference type="ARBA" id="ARBA00040895"/>
    </source>
</evidence>
<dbReference type="Gene3D" id="3.40.30.10">
    <property type="entry name" value="Glutaredoxin"/>
    <property type="match status" value="1"/>
</dbReference>